<dbReference type="InterPro" id="IPR039786">
    <property type="entry name" value="EFR3"/>
</dbReference>
<dbReference type="PANTHER" id="PTHR47766:SF1">
    <property type="entry name" value="PROTEIN EFR3"/>
    <property type="match status" value="1"/>
</dbReference>
<feature type="compositionally biased region" description="Pro residues" evidence="2">
    <location>
        <begin position="1014"/>
        <end position="1023"/>
    </location>
</feature>
<evidence type="ECO:0000256" key="1">
    <source>
        <dbReference type="ARBA" id="ARBA00010216"/>
    </source>
</evidence>
<feature type="compositionally biased region" description="Basic and acidic residues" evidence="2">
    <location>
        <begin position="929"/>
        <end position="940"/>
    </location>
</feature>
<evidence type="ECO:0008006" key="5">
    <source>
        <dbReference type="Google" id="ProtNLM"/>
    </source>
</evidence>
<dbReference type="GO" id="GO:0005886">
    <property type="term" value="C:plasma membrane"/>
    <property type="evidence" value="ECO:0007669"/>
    <property type="project" value="TreeGrafter"/>
</dbReference>
<reference evidence="4" key="1">
    <citation type="submission" date="2017-12" db="EMBL/GenBank/DDBJ databases">
        <authorList>
            <consortium name="DOE Joint Genome Institute"/>
            <person name="Mondo S.J."/>
            <person name="Kjaerbolling I."/>
            <person name="Vesth T.C."/>
            <person name="Frisvad J.C."/>
            <person name="Nybo J.L."/>
            <person name="Theobald S."/>
            <person name="Kuo A."/>
            <person name="Bowyer P."/>
            <person name="Matsuda Y."/>
            <person name="Lyhne E.K."/>
            <person name="Kogle M.E."/>
            <person name="Clum A."/>
            <person name="Lipzen A."/>
            <person name="Salamov A."/>
            <person name="Ngan C.Y."/>
            <person name="Daum C."/>
            <person name="Chiniquy J."/>
            <person name="Barry K."/>
            <person name="LaButti K."/>
            <person name="Haridas S."/>
            <person name="Simmons B.A."/>
            <person name="Magnuson J.K."/>
            <person name="Mortensen U.H."/>
            <person name="Larsen T.O."/>
            <person name="Grigoriev I.V."/>
            <person name="Baker S.E."/>
            <person name="Andersen M.R."/>
            <person name="Nordberg H.P."/>
            <person name="Cantor M.N."/>
            <person name="Hua S.X."/>
        </authorList>
    </citation>
    <scope>NUCLEOTIDE SEQUENCE [LARGE SCALE GENOMIC DNA]</scope>
    <source>
        <strain evidence="4">IBT 19404</strain>
    </source>
</reference>
<dbReference type="Pfam" id="PF21072">
    <property type="entry name" value="EFR3"/>
    <property type="match status" value="2"/>
</dbReference>
<dbReference type="PANTHER" id="PTHR47766">
    <property type="entry name" value="PROTEIN EFR3"/>
    <property type="match status" value="1"/>
</dbReference>
<feature type="compositionally biased region" description="Low complexity" evidence="2">
    <location>
        <begin position="942"/>
        <end position="961"/>
    </location>
</feature>
<keyword evidence="4" id="KW-1185">Reference proteome</keyword>
<evidence type="ECO:0000313" key="4">
    <source>
        <dbReference type="Proteomes" id="UP000235023"/>
    </source>
</evidence>
<feature type="region of interest" description="Disordered" evidence="2">
    <location>
        <begin position="576"/>
        <end position="612"/>
    </location>
</feature>
<organism evidence="3 4">
    <name type="scientific">Aspergillus taichungensis</name>
    <dbReference type="NCBI Taxonomy" id="482145"/>
    <lineage>
        <taxon>Eukaryota</taxon>
        <taxon>Fungi</taxon>
        <taxon>Dikarya</taxon>
        <taxon>Ascomycota</taxon>
        <taxon>Pezizomycotina</taxon>
        <taxon>Eurotiomycetes</taxon>
        <taxon>Eurotiomycetidae</taxon>
        <taxon>Eurotiales</taxon>
        <taxon>Aspergillaceae</taxon>
        <taxon>Aspergillus</taxon>
        <taxon>Aspergillus subgen. Circumdati</taxon>
    </lineage>
</organism>
<feature type="region of interest" description="Disordered" evidence="2">
    <location>
        <begin position="1124"/>
        <end position="1157"/>
    </location>
</feature>
<dbReference type="EMBL" id="KZ559502">
    <property type="protein sequence ID" value="PLN85815.1"/>
    <property type="molecule type" value="Genomic_DNA"/>
</dbReference>
<sequence>MEGVRQKCRPKHQVLVLKCYPQYQKGIAQVKPNPSELSYLLYYVSTRRSKLTKVGAFLEKRAARDVWRRKIGNVQVTLHILSALIEKVPRDLPIYVRSVLTVLETVIRSNEVSLVEDSIPTFETLCQHQDMAALSAEQEFASQYREVVRTYASFADSQRLPQPKTVQTPQMSIRWKNVGLQAIQGVVSSEAGLAADGGDSLKVILPVILENLYNGDDDLLTTLEHHLHEAERPDPIPIHRRRISTATVETVDTVEGDPALAARSTADADKKAEMDMRLLALRCLERIVVTGSSRGQIRVTTKVVLDFILRRGQASKQSLSLDAKDSWDTSLIELVAKWCPVQVRFIILAAAMESLLDTKPSDKPLDAGFTVVFMIDWLLKSPVSMIGLSVIDILLGLLRYMSSLPSLEADAAKELEPRDRQALSARKSELLALLQRCIGDLATHIYYGEQVSDMIRAILTRINPSSGDESATASVPIQTDSVGLSPTPVVGGETDHMALQGDAKSTALKSIKSVLLVASSKRPESAVVETRQPVGIHTWQGTQWLLHDPEREVRYAYADAFLTWLVLETNHSDMSVKDRAGRLSSPSPRRDLPDIAEQPGKRSGPSGNHREKALQAAQSNFLRLFHLTVYDIALESATDEAEIMLLHLLLTSLVDRLGVNAARFGFPMIMRLQDDMGHLGSLEAQINIGSLVHGYLWALSERFQLGSTQVANDILNEIGKRQRSCLWLQQIRLPAENLHYIIQNHGRAAAKGSMGNPALMTPFREVPEFVSRIEEAYNDFVLSSAQSPPGSPGRNLAAPVLPHVSATGAGAPPRGNLLPLVAKEQMLSTWSREACLAAADREKTEAMSITGSRAGTLAARHHAHLNGHESSTSSNQSPASAHPAAGAAGLQNFRRMSATDSRSTIHSSRDSPVHVTELRRALTINKDDQNRRLSPLRDRLASTGSVRSSSSESMVSGYSLSQMDGDGGSVRPQITRDGLEMNGDGVETPRASQMPVADTDGRQSQRLPNGASVPPVPPLPPSLSIPGCFPNDSERSLNSDRPSTAPGPNMFLANGTAGASDAQYNHTLDRHKSRSSSGLNGTVNGVSTTIDGADFSIVTSLHRSGEDADMEQRREVQKLLDGFLSPMNSDARPSTARVRRGYNGRRSVSGGIGRPPY</sequence>
<feature type="compositionally biased region" description="Basic and acidic residues" evidence="2">
    <location>
        <begin position="907"/>
        <end position="916"/>
    </location>
</feature>
<comment type="similarity">
    <text evidence="1">Belongs to the EFR3 family.</text>
</comment>
<dbReference type="AlphaFoldDB" id="A0A2J5I7I7"/>
<evidence type="ECO:0000313" key="3">
    <source>
        <dbReference type="EMBL" id="PLN85815.1"/>
    </source>
</evidence>
<gene>
    <name evidence="3" type="ORF">BDW42DRAFT_160065</name>
</gene>
<feature type="region of interest" description="Disordered" evidence="2">
    <location>
        <begin position="864"/>
        <end position="886"/>
    </location>
</feature>
<evidence type="ECO:0000256" key="2">
    <source>
        <dbReference type="SAM" id="MobiDB-lite"/>
    </source>
</evidence>
<name>A0A2J5I7I7_9EURO</name>
<feature type="region of interest" description="Disordered" evidence="2">
    <location>
        <begin position="929"/>
        <end position="1056"/>
    </location>
</feature>
<dbReference type="GO" id="GO:0072659">
    <property type="term" value="P:protein localization to plasma membrane"/>
    <property type="evidence" value="ECO:0007669"/>
    <property type="project" value="InterPro"/>
</dbReference>
<proteinExistence type="inferred from homology"/>
<feature type="compositionally biased region" description="Low complexity" evidence="2">
    <location>
        <begin position="870"/>
        <end position="886"/>
    </location>
</feature>
<dbReference type="Proteomes" id="UP000235023">
    <property type="component" value="Unassembled WGS sequence"/>
</dbReference>
<accession>A0A2J5I7I7</accession>
<protein>
    <recommendedName>
        <fullName evidence="5">Protein efr3</fullName>
    </recommendedName>
</protein>
<dbReference type="OrthoDB" id="19232at2759"/>
<dbReference type="InterPro" id="IPR049150">
    <property type="entry name" value="EFR3_HEAT-like_rpt"/>
</dbReference>
<feature type="region of interest" description="Disordered" evidence="2">
    <location>
        <begin position="897"/>
        <end position="916"/>
    </location>
</feature>